<dbReference type="EMBL" id="CM014093">
    <property type="protein sequence ID" value="TKS84456.1"/>
    <property type="molecule type" value="Genomic_DNA"/>
</dbReference>
<dbReference type="GO" id="GO:1990414">
    <property type="term" value="P:replication-born double-strand break repair via sister chromatid exchange"/>
    <property type="evidence" value="ECO:0007669"/>
    <property type="project" value="TreeGrafter"/>
</dbReference>
<dbReference type="GO" id="GO:0003007">
    <property type="term" value="P:heart morphogenesis"/>
    <property type="evidence" value="ECO:0007669"/>
    <property type="project" value="TreeGrafter"/>
</dbReference>
<feature type="region of interest" description="Disordered" evidence="1">
    <location>
        <begin position="247"/>
        <end position="283"/>
    </location>
</feature>
<dbReference type="InterPro" id="IPR033031">
    <property type="entry name" value="Scc2/Nipped-B"/>
</dbReference>
<dbReference type="GO" id="GO:0048703">
    <property type="term" value="P:embryonic viscerocranium morphogenesis"/>
    <property type="evidence" value="ECO:0007669"/>
    <property type="project" value="TreeGrafter"/>
</dbReference>
<reference evidence="2 3" key="1">
    <citation type="submission" date="2019-01" db="EMBL/GenBank/DDBJ databases">
        <title>Genome Assembly of Collichthys lucidus.</title>
        <authorList>
            <person name="Cai M."/>
            <person name="Xiao S."/>
        </authorList>
    </citation>
    <scope>NUCLEOTIDE SEQUENCE [LARGE SCALE GENOMIC DNA]</scope>
    <source>
        <strain evidence="2">JT15FE1705JMU</strain>
        <tissue evidence="2">Muscle</tissue>
    </source>
</reference>
<feature type="compositionally biased region" description="Polar residues" evidence="1">
    <location>
        <begin position="443"/>
        <end position="453"/>
    </location>
</feature>
<dbReference type="GO" id="GO:0071169">
    <property type="term" value="P:establishment of protein localization to chromatin"/>
    <property type="evidence" value="ECO:0007669"/>
    <property type="project" value="TreeGrafter"/>
</dbReference>
<dbReference type="GO" id="GO:0061775">
    <property type="term" value="F:cohesin loader activity"/>
    <property type="evidence" value="ECO:0007669"/>
    <property type="project" value="InterPro"/>
</dbReference>
<dbReference type="Proteomes" id="UP000298787">
    <property type="component" value="Chromosome 16"/>
</dbReference>
<evidence type="ECO:0000256" key="1">
    <source>
        <dbReference type="SAM" id="MobiDB-lite"/>
    </source>
</evidence>
<accession>A0A4U5V9B7</accession>
<feature type="region of interest" description="Disordered" evidence="1">
    <location>
        <begin position="330"/>
        <end position="355"/>
    </location>
</feature>
<protein>
    <submittedName>
        <fullName evidence="2">Nipped-B-like protein B</fullName>
    </submittedName>
</protein>
<dbReference type="GO" id="GO:0140588">
    <property type="term" value="P:chromatin looping"/>
    <property type="evidence" value="ECO:0007669"/>
    <property type="project" value="InterPro"/>
</dbReference>
<feature type="region of interest" description="Disordered" evidence="1">
    <location>
        <begin position="416"/>
        <end position="453"/>
    </location>
</feature>
<dbReference type="GO" id="GO:0034087">
    <property type="term" value="P:establishment of mitotic sister chromatid cohesion"/>
    <property type="evidence" value="ECO:0007669"/>
    <property type="project" value="TreeGrafter"/>
</dbReference>
<proteinExistence type="predicted"/>
<dbReference type="GO" id="GO:0007420">
    <property type="term" value="P:brain development"/>
    <property type="evidence" value="ECO:0007669"/>
    <property type="project" value="TreeGrafter"/>
</dbReference>
<dbReference type="GO" id="GO:0010468">
    <property type="term" value="P:regulation of gene expression"/>
    <property type="evidence" value="ECO:0007669"/>
    <property type="project" value="InterPro"/>
</dbReference>
<gene>
    <name evidence="2" type="ORF">D9C73_018776</name>
</gene>
<dbReference type="GO" id="GO:0048565">
    <property type="term" value="P:digestive tract development"/>
    <property type="evidence" value="ECO:0007669"/>
    <property type="project" value="TreeGrafter"/>
</dbReference>
<sequence length="453" mass="49796">MNGDMPHVPITTLAGIASLTDLLNQLPLPSPLPATTAKSLLYNGRISEEVSSLLVCRDENLVTQLAQSLNQVSTEHIELKDNLGNDEPEGDMPMLLQTLLSRDPKIFRDKSVMQQPMMQQYKISQNQVHGSPGSNYQQTTVPQSPSGCFTSPQSGSGTRFVPQQNSPIPSPYTPQSPADYIQYNPPSYSQHQQTQQVAGGVRNIHDNKVSGQLSNARLGSEEGYMSIAHRLGNEENDPSMRAATFPVKSTQSVCSPAGSEETAKTSRPPLIVQSPPLDASAPDLLLTSADCKRKQKERSKEGNEEIDKNALYGIVSSPSKDSARLTLKLSRVKSSDTDEPGDLSPRPQIHSDHDLMNNNQLSRTTQDLSQRLFAEEQANCQQVHARPNTKGSGVISGAVFDDGEIDTLAEIERIERESAGEKERWSKEVQDKDKPLKKRKQDFVSSGIWSRVQ</sequence>
<dbReference type="PANTHER" id="PTHR21704">
    <property type="entry name" value="NIPPED-B-LIKE PROTEIN DELANGIN SCC2-RELATED"/>
    <property type="match status" value="1"/>
</dbReference>
<dbReference type="GO" id="GO:0090694">
    <property type="term" value="C:Scc2-Scc4 cohesin loading complex"/>
    <property type="evidence" value="ECO:0007669"/>
    <property type="project" value="TreeGrafter"/>
</dbReference>
<evidence type="ECO:0000313" key="2">
    <source>
        <dbReference type="EMBL" id="TKS84456.1"/>
    </source>
</evidence>
<name>A0A4U5V9B7_COLLU</name>
<feature type="compositionally biased region" description="Polar residues" evidence="1">
    <location>
        <begin position="125"/>
        <end position="167"/>
    </location>
</feature>
<keyword evidence="3" id="KW-1185">Reference proteome</keyword>
<dbReference type="GO" id="GO:0003682">
    <property type="term" value="F:chromatin binding"/>
    <property type="evidence" value="ECO:0007669"/>
    <property type="project" value="TreeGrafter"/>
</dbReference>
<feature type="compositionally biased region" description="Basic and acidic residues" evidence="1">
    <location>
        <begin position="416"/>
        <end position="434"/>
    </location>
</feature>
<organism evidence="2 3">
    <name type="scientific">Collichthys lucidus</name>
    <name type="common">Big head croaker</name>
    <name type="synonym">Sciaena lucida</name>
    <dbReference type="NCBI Taxonomy" id="240159"/>
    <lineage>
        <taxon>Eukaryota</taxon>
        <taxon>Metazoa</taxon>
        <taxon>Chordata</taxon>
        <taxon>Craniata</taxon>
        <taxon>Vertebrata</taxon>
        <taxon>Euteleostomi</taxon>
        <taxon>Actinopterygii</taxon>
        <taxon>Neopterygii</taxon>
        <taxon>Teleostei</taxon>
        <taxon>Neoteleostei</taxon>
        <taxon>Acanthomorphata</taxon>
        <taxon>Eupercaria</taxon>
        <taxon>Sciaenidae</taxon>
        <taxon>Collichthys</taxon>
    </lineage>
</organism>
<feature type="region of interest" description="Disordered" evidence="1">
    <location>
        <begin position="125"/>
        <end position="176"/>
    </location>
</feature>
<feature type="compositionally biased region" description="Low complexity" evidence="1">
    <location>
        <begin position="274"/>
        <end position="283"/>
    </location>
</feature>
<dbReference type="AlphaFoldDB" id="A0A4U5V9B7"/>
<evidence type="ECO:0000313" key="3">
    <source>
        <dbReference type="Proteomes" id="UP000298787"/>
    </source>
</evidence>
<dbReference type="STRING" id="240159.A0A4U5V9B7"/>
<dbReference type="PANTHER" id="PTHR21704:SF18">
    <property type="entry name" value="NIPPED-B-LIKE PROTEIN"/>
    <property type="match status" value="1"/>
</dbReference>